<evidence type="ECO:0000313" key="1">
    <source>
        <dbReference type="EMBL" id="MFC4593748.1"/>
    </source>
</evidence>
<evidence type="ECO:0000313" key="2">
    <source>
        <dbReference type="Proteomes" id="UP001595957"/>
    </source>
</evidence>
<reference evidence="2" key="1">
    <citation type="journal article" date="2019" name="Int. J. Syst. Evol. Microbiol.">
        <title>The Global Catalogue of Microorganisms (GCM) 10K type strain sequencing project: providing services to taxonomists for standard genome sequencing and annotation.</title>
        <authorList>
            <consortium name="The Broad Institute Genomics Platform"/>
            <consortium name="The Broad Institute Genome Sequencing Center for Infectious Disease"/>
            <person name="Wu L."/>
            <person name="Ma J."/>
        </authorList>
    </citation>
    <scope>NUCLEOTIDE SEQUENCE [LARGE SCALE GENOMIC DNA]</scope>
    <source>
        <strain evidence="2">NBRC 103632</strain>
    </source>
</reference>
<name>A0ABV9EWD9_9SPHN</name>
<dbReference type="EMBL" id="JBHSFZ010000008">
    <property type="protein sequence ID" value="MFC4593748.1"/>
    <property type="molecule type" value="Genomic_DNA"/>
</dbReference>
<organism evidence="1 2">
    <name type="scientific">Sphingobium tyrosinilyticum</name>
    <dbReference type="NCBI Taxonomy" id="2715436"/>
    <lineage>
        <taxon>Bacteria</taxon>
        <taxon>Pseudomonadati</taxon>
        <taxon>Pseudomonadota</taxon>
        <taxon>Alphaproteobacteria</taxon>
        <taxon>Sphingomonadales</taxon>
        <taxon>Sphingomonadaceae</taxon>
        <taxon>Sphingobium</taxon>
    </lineage>
</organism>
<sequence>MQITIGKFDRSSSSVPVTFEHKGVRHERAVNACLTDRGRYDEEATAARVDDVAAGVAHKIELGVITNPPEPEEAPEA</sequence>
<proteinExistence type="predicted"/>
<gene>
    <name evidence="1" type="ORF">ACFO3E_06025</name>
</gene>
<dbReference type="Proteomes" id="UP001595957">
    <property type="component" value="Unassembled WGS sequence"/>
</dbReference>
<comment type="caution">
    <text evidence="1">The sequence shown here is derived from an EMBL/GenBank/DDBJ whole genome shotgun (WGS) entry which is preliminary data.</text>
</comment>
<dbReference type="RefSeq" id="WP_380803175.1">
    <property type="nucleotide sequence ID" value="NZ_JBHSFZ010000008.1"/>
</dbReference>
<protein>
    <submittedName>
        <fullName evidence="1">Uncharacterized protein</fullName>
    </submittedName>
</protein>
<accession>A0ABV9EWD9</accession>
<keyword evidence="2" id="KW-1185">Reference proteome</keyword>